<feature type="compositionally biased region" description="Acidic residues" evidence="1">
    <location>
        <begin position="69"/>
        <end position="78"/>
    </location>
</feature>
<dbReference type="EMBL" id="CP001684">
    <property type="protein sequence ID" value="ACV21991.1"/>
    <property type="molecule type" value="Genomic_DNA"/>
</dbReference>
<evidence type="ECO:0000313" key="3">
    <source>
        <dbReference type="EMBL" id="ACV21991.1"/>
    </source>
</evidence>
<evidence type="ECO:0000256" key="2">
    <source>
        <dbReference type="SAM" id="SignalP"/>
    </source>
</evidence>
<dbReference type="AlphaFoldDB" id="C7N506"/>
<feature type="chain" id="PRO_5039469716" evidence="2">
    <location>
        <begin position="27"/>
        <end position="260"/>
    </location>
</feature>
<keyword evidence="4" id="KW-1185">Reference proteome</keyword>
<evidence type="ECO:0000313" key="4">
    <source>
        <dbReference type="Proteomes" id="UP000002026"/>
    </source>
</evidence>
<dbReference type="RefSeq" id="WP_012798095.1">
    <property type="nucleotide sequence ID" value="NC_013165.1"/>
</dbReference>
<feature type="region of interest" description="Disordered" evidence="1">
    <location>
        <begin position="29"/>
        <end position="103"/>
    </location>
</feature>
<proteinExistence type="predicted"/>
<gene>
    <name evidence="3" type="ordered locus">Shel_09510</name>
</gene>
<dbReference type="PROSITE" id="PS51257">
    <property type="entry name" value="PROKAR_LIPOPROTEIN"/>
    <property type="match status" value="1"/>
</dbReference>
<sequence length="260" mass="27176">MNKPMMTMVAFAVAAALGMACLGCSASTAEKEDGGSLATSDTPAAEESEGTAEDENATEKETVTKTEDAVENEGDTDPESTGAANPTVEDSAAEPLPPYAGDTSTLDGNIANYLIAEFSAGYEAPDTWIPVVQTVAVDESNAEDIKCWGSYWILGYNQNGTTLECTCGGNYPGCVHLAKTAEGGYEVTSMDVAEDGERWYGSLVEICGGDSALADEIAAATDLSAEPQAGIRTDAIRAYVQENGLNVTAYQDFGWDPVEL</sequence>
<dbReference type="eggNOG" id="ENOG50333DD">
    <property type="taxonomic scope" value="Bacteria"/>
</dbReference>
<feature type="compositionally biased region" description="Acidic residues" evidence="1">
    <location>
        <begin position="44"/>
        <end position="56"/>
    </location>
</feature>
<dbReference type="HOGENOM" id="CLU_1069189_0_0_11"/>
<name>C7N506_SLAHD</name>
<dbReference type="KEGG" id="shi:Shel_09510"/>
<dbReference type="Proteomes" id="UP000002026">
    <property type="component" value="Chromosome"/>
</dbReference>
<accession>C7N506</accession>
<protein>
    <submittedName>
        <fullName evidence="3">Uncharacterized protein</fullName>
    </submittedName>
</protein>
<reference evidence="3 4" key="1">
    <citation type="journal article" date="2009" name="Stand. Genomic Sci.">
        <title>Complete genome sequence of Slackia heliotrinireducens type strain (RHS 1).</title>
        <authorList>
            <person name="Pukall R."/>
            <person name="Lapidus A."/>
            <person name="Nolan M."/>
            <person name="Copeland A."/>
            <person name="Glavina Del Rio T."/>
            <person name="Lucas S."/>
            <person name="Chen F."/>
            <person name="Tice H."/>
            <person name="Cheng J.F."/>
            <person name="Chertkov O."/>
            <person name="Bruce D."/>
            <person name="Goodwin L."/>
            <person name="Kuske C."/>
            <person name="Brettin T."/>
            <person name="Detter J.C."/>
            <person name="Han C."/>
            <person name="Pitluck S."/>
            <person name="Pati A."/>
            <person name="Mavrommatis K."/>
            <person name="Ivanova N."/>
            <person name="Ovchinnikova G."/>
            <person name="Chen A."/>
            <person name="Palaniappan K."/>
            <person name="Schneider S."/>
            <person name="Rohde M."/>
            <person name="Chain P."/>
            <person name="D'haeseleer P."/>
            <person name="Goker M."/>
            <person name="Bristow J."/>
            <person name="Eisen J.A."/>
            <person name="Markowitz V."/>
            <person name="Kyrpides N.C."/>
            <person name="Klenk H.P."/>
            <person name="Hugenholtz P."/>
        </authorList>
    </citation>
    <scope>NUCLEOTIDE SEQUENCE [LARGE SCALE GENOMIC DNA]</scope>
    <source>
        <strain evidence="4">ATCC 29202 / DSM 20476 / NCTC 11029 / RHS 1</strain>
    </source>
</reference>
<evidence type="ECO:0000256" key="1">
    <source>
        <dbReference type="SAM" id="MobiDB-lite"/>
    </source>
</evidence>
<keyword evidence="2" id="KW-0732">Signal</keyword>
<feature type="compositionally biased region" description="Basic and acidic residues" evidence="1">
    <location>
        <begin position="57"/>
        <end position="68"/>
    </location>
</feature>
<organism evidence="3 4">
    <name type="scientific">Slackia heliotrinireducens (strain ATCC 29202 / DSM 20476 / NCTC 11029 / RHS 1)</name>
    <name type="common">Peptococcus heliotrinreducens</name>
    <dbReference type="NCBI Taxonomy" id="471855"/>
    <lineage>
        <taxon>Bacteria</taxon>
        <taxon>Bacillati</taxon>
        <taxon>Actinomycetota</taxon>
        <taxon>Coriobacteriia</taxon>
        <taxon>Eggerthellales</taxon>
        <taxon>Eggerthellaceae</taxon>
        <taxon>Slackia</taxon>
    </lineage>
</organism>
<feature type="signal peptide" evidence="2">
    <location>
        <begin position="1"/>
        <end position="26"/>
    </location>
</feature>